<name>A0A3P1C2Q6_9BACT</name>
<dbReference type="PANTHER" id="PTHR30273:SF2">
    <property type="entry name" value="PROTEIN FECR"/>
    <property type="match status" value="1"/>
</dbReference>
<gene>
    <name evidence="3" type="ORF">EHT25_04695</name>
</gene>
<evidence type="ECO:0000259" key="2">
    <source>
        <dbReference type="Pfam" id="PF16344"/>
    </source>
</evidence>
<dbReference type="Gene3D" id="2.60.120.1440">
    <property type="match status" value="1"/>
</dbReference>
<dbReference type="Pfam" id="PF16344">
    <property type="entry name" value="FecR_C"/>
    <property type="match status" value="1"/>
</dbReference>
<dbReference type="Proteomes" id="UP000271925">
    <property type="component" value="Unassembled WGS sequence"/>
</dbReference>
<evidence type="ECO:0000313" key="3">
    <source>
        <dbReference type="EMBL" id="RRB07084.1"/>
    </source>
</evidence>
<accession>A0A3P1C2Q6</accession>
<dbReference type="AlphaFoldDB" id="A0A3P1C2Q6"/>
<comment type="caution">
    <text evidence="3">The sequence shown here is derived from an EMBL/GenBank/DDBJ whole genome shotgun (WGS) entry which is preliminary data.</text>
</comment>
<dbReference type="Pfam" id="PF04773">
    <property type="entry name" value="FecR"/>
    <property type="match status" value="1"/>
</dbReference>
<dbReference type="GO" id="GO:0016989">
    <property type="term" value="F:sigma factor antagonist activity"/>
    <property type="evidence" value="ECO:0007669"/>
    <property type="project" value="TreeGrafter"/>
</dbReference>
<reference evidence="3 4" key="1">
    <citation type="submission" date="2018-11" db="EMBL/GenBank/DDBJ databases">
        <authorList>
            <person name="Zhou Z."/>
            <person name="Wang G."/>
        </authorList>
    </citation>
    <scope>NUCLEOTIDE SEQUENCE [LARGE SCALE GENOMIC DNA]</scope>
    <source>
        <strain evidence="3 4">KCTC52004</strain>
    </source>
</reference>
<proteinExistence type="predicted"/>
<protein>
    <submittedName>
        <fullName evidence="3">FecR family protein</fullName>
    </submittedName>
</protein>
<keyword evidence="4" id="KW-1185">Reference proteome</keyword>
<dbReference type="PANTHER" id="PTHR30273">
    <property type="entry name" value="PERIPLASMIC SIGNAL SENSOR AND SIGMA FACTOR ACTIVATOR FECR-RELATED"/>
    <property type="match status" value="1"/>
</dbReference>
<dbReference type="PIRSF" id="PIRSF018266">
    <property type="entry name" value="FecR"/>
    <property type="match status" value="1"/>
</dbReference>
<dbReference type="InterPro" id="IPR012373">
    <property type="entry name" value="Ferrdict_sens_TM"/>
</dbReference>
<dbReference type="InterPro" id="IPR006860">
    <property type="entry name" value="FecR"/>
</dbReference>
<organism evidence="3 4">
    <name type="scientific">Larkinella rosea</name>
    <dbReference type="NCBI Taxonomy" id="2025312"/>
    <lineage>
        <taxon>Bacteria</taxon>
        <taxon>Pseudomonadati</taxon>
        <taxon>Bacteroidota</taxon>
        <taxon>Cytophagia</taxon>
        <taxon>Cytophagales</taxon>
        <taxon>Spirosomataceae</taxon>
        <taxon>Larkinella</taxon>
    </lineage>
</organism>
<dbReference type="InterPro" id="IPR032508">
    <property type="entry name" value="FecR_C"/>
</dbReference>
<evidence type="ECO:0000313" key="4">
    <source>
        <dbReference type="Proteomes" id="UP000271925"/>
    </source>
</evidence>
<feature type="domain" description="Protein FecR C-terminal" evidence="2">
    <location>
        <begin position="283"/>
        <end position="350"/>
    </location>
</feature>
<dbReference type="OrthoDB" id="924226at2"/>
<feature type="domain" description="FecR protein" evidence="1">
    <location>
        <begin position="145"/>
        <end position="234"/>
    </location>
</feature>
<dbReference type="Gene3D" id="3.55.50.30">
    <property type="match status" value="1"/>
</dbReference>
<dbReference type="RefSeq" id="WP_124871367.1">
    <property type="nucleotide sequence ID" value="NZ_RQJO01000007.1"/>
</dbReference>
<sequence length="356" mass="40414">MGLLDEDLSSVDDFLGNEAFRTWVTERRPEDQALWQTWLTLHPERKEIYEEAVATFWVIRGKTVAITQEEIRDKTADILDQLPASSARRLLFPKPWGQWLSAAAVVGLLVWWQLGKTVFQPTAVNQTGDGKTIPAEIWQLVKNTSDKSRVVLLPDQSSVLLSSGSQLRFRKQMTAGLREVFLEGEGFFEVTKNPARPFVVYTHNLTTKVLGTSFLVRSFDREKTAFVKVKTGNVMVSAVKSPEKPVLLTVNEEVKVNAQSGPVVKRKSPPAEEPAFAPVTQHYVFRYKPVTEIFDQLEAGYHMPIQYERDVLKNCTFTGQLNDVPFLEKVRLICLTIESTYELVDNRVIIHSRSCD</sequence>
<evidence type="ECO:0000259" key="1">
    <source>
        <dbReference type="Pfam" id="PF04773"/>
    </source>
</evidence>
<dbReference type="EMBL" id="RQJO01000007">
    <property type="protein sequence ID" value="RRB07084.1"/>
    <property type="molecule type" value="Genomic_DNA"/>
</dbReference>